<evidence type="ECO:0000259" key="4">
    <source>
        <dbReference type="PROSITE" id="PS50126"/>
    </source>
</evidence>
<dbReference type="GO" id="GO:0043022">
    <property type="term" value="F:ribosome binding"/>
    <property type="evidence" value="ECO:0007669"/>
    <property type="project" value="TreeGrafter"/>
</dbReference>
<keyword evidence="2 5" id="KW-0396">Initiation factor</keyword>
<dbReference type="PANTHER" id="PTHR10602:SF0">
    <property type="entry name" value="EUKARYOTIC TRANSLATION INITIATION FACTOR 2 SUBUNIT 1"/>
    <property type="match status" value="1"/>
</dbReference>
<dbReference type="Gene3D" id="3.30.70.1130">
    <property type="entry name" value="EIF_2_alpha"/>
    <property type="match status" value="1"/>
</dbReference>
<dbReference type="SUPFAM" id="SSF116742">
    <property type="entry name" value="eIF2alpha middle domain-like"/>
    <property type="match status" value="1"/>
</dbReference>
<dbReference type="Gene3D" id="1.10.150.190">
    <property type="entry name" value="Translation initiation factor 2, subunit 1, domain 2"/>
    <property type="match status" value="1"/>
</dbReference>
<dbReference type="CDD" id="cd04452">
    <property type="entry name" value="S1_IF2_alpha"/>
    <property type="match status" value="1"/>
</dbReference>
<dbReference type="EMBL" id="KE647275">
    <property type="protein sequence ID" value="EQB60560.1"/>
    <property type="molecule type" value="Genomic_DNA"/>
</dbReference>
<evidence type="ECO:0000256" key="3">
    <source>
        <dbReference type="ARBA" id="ARBA00022917"/>
    </source>
</evidence>
<dbReference type="InterPro" id="IPR011488">
    <property type="entry name" value="TIF_2_asu"/>
</dbReference>
<proteinExistence type="inferred from homology"/>
<dbReference type="PROSITE" id="PS50126">
    <property type="entry name" value="S1"/>
    <property type="match status" value="1"/>
</dbReference>
<organism evidence="5 6">
    <name type="scientific">Vairimorpha apis BRL 01</name>
    <dbReference type="NCBI Taxonomy" id="1037528"/>
    <lineage>
        <taxon>Eukaryota</taxon>
        <taxon>Fungi</taxon>
        <taxon>Fungi incertae sedis</taxon>
        <taxon>Microsporidia</taxon>
        <taxon>Nosematidae</taxon>
        <taxon>Vairimorpha</taxon>
    </lineage>
</organism>
<dbReference type="Pfam" id="PF00575">
    <property type="entry name" value="S1"/>
    <property type="match status" value="1"/>
</dbReference>
<keyword evidence="6" id="KW-1185">Reference proteome</keyword>
<dbReference type="InterPro" id="IPR003029">
    <property type="entry name" value="S1_domain"/>
</dbReference>
<dbReference type="GO" id="GO:0001731">
    <property type="term" value="P:formation of translation preinitiation complex"/>
    <property type="evidence" value="ECO:0007669"/>
    <property type="project" value="EnsemblFungi"/>
</dbReference>
<evidence type="ECO:0000256" key="1">
    <source>
        <dbReference type="ARBA" id="ARBA00007223"/>
    </source>
</evidence>
<dbReference type="GO" id="GO:0005850">
    <property type="term" value="C:eukaryotic translation initiation factor 2 complex"/>
    <property type="evidence" value="ECO:0007669"/>
    <property type="project" value="EnsemblFungi"/>
</dbReference>
<protein>
    <submittedName>
        <fullName evidence="5">Eukaryotic translation initiation factor 2 alpha subunit</fullName>
    </submittedName>
</protein>
<evidence type="ECO:0000313" key="5">
    <source>
        <dbReference type="EMBL" id="EQB60560.1"/>
    </source>
</evidence>
<accession>T0MHV4</accession>
<dbReference type="GO" id="GO:0005840">
    <property type="term" value="C:ribosome"/>
    <property type="evidence" value="ECO:0007669"/>
    <property type="project" value="EnsemblFungi"/>
</dbReference>
<evidence type="ECO:0000313" key="6">
    <source>
        <dbReference type="Proteomes" id="UP000053780"/>
    </source>
</evidence>
<dbReference type="PANTHER" id="PTHR10602">
    <property type="entry name" value="EUKARYOTIC TRANSLATION INITIATION FACTOR 2 SUBUNIT 1"/>
    <property type="match status" value="1"/>
</dbReference>
<dbReference type="GO" id="GO:0003743">
    <property type="term" value="F:translation initiation factor activity"/>
    <property type="evidence" value="ECO:0007669"/>
    <property type="project" value="UniProtKB-KW"/>
</dbReference>
<dbReference type="SUPFAM" id="SSF110993">
    <property type="entry name" value="eIF-2-alpha, C-terminal domain"/>
    <property type="match status" value="1"/>
</dbReference>
<reference evidence="5 6" key="1">
    <citation type="journal article" date="2013" name="BMC Genomics">
        <title>Genome sequencing and comparative genomics of honey bee microsporidia, Nosema apis reveal novel insights into host-parasite interactions.</title>
        <authorList>
            <person name="Chen Yp."/>
            <person name="Pettis J.S."/>
            <person name="Zhao Y."/>
            <person name="Liu X."/>
            <person name="Tallon L.J."/>
            <person name="Sadzewicz L.D."/>
            <person name="Li R."/>
            <person name="Zheng H."/>
            <person name="Huang S."/>
            <person name="Zhang X."/>
            <person name="Hamilton M.C."/>
            <person name="Pernal S.F."/>
            <person name="Melathopoulos A.P."/>
            <person name="Yan X."/>
            <person name="Evans J.D."/>
        </authorList>
    </citation>
    <scope>NUCLEOTIDE SEQUENCE [LARGE SCALE GENOMIC DNA]</scope>
    <source>
        <strain evidence="5 6">BRL 01</strain>
    </source>
</reference>
<dbReference type="HOGENOM" id="CLU_033458_0_2_1"/>
<name>T0MHV4_9MICR</name>
<dbReference type="VEuPathDB" id="MicrosporidiaDB:NAPIS_ORF01876"/>
<dbReference type="InterPro" id="IPR044126">
    <property type="entry name" value="S1_IF2_alpha"/>
</dbReference>
<feature type="domain" description="S1 motif" evidence="4">
    <location>
        <begin position="17"/>
        <end position="88"/>
    </location>
</feature>
<keyword evidence="3" id="KW-0648">Protein biosynthesis</keyword>
<dbReference type="GO" id="GO:0043614">
    <property type="term" value="C:multi-eIF complex"/>
    <property type="evidence" value="ECO:0007669"/>
    <property type="project" value="EnsemblFungi"/>
</dbReference>
<dbReference type="GO" id="GO:1990856">
    <property type="term" value="F:methionyl-initiator methionine tRNA binding"/>
    <property type="evidence" value="ECO:0007669"/>
    <property type="project" value="EnsemblFungi"/>
</dbReference>
<dbReference type="Proteomes" id="UP000053780">
    <property type="component" value="Unassembled WGS sequence"/>
</dbReference>
<dbReference type="Gene3D" id="2.40.50.140">
    <property type="entry name" value="Nucleic acid-binding proteins"/>
    <property type="match status" value="1"/>
</dbReference>
<dbReference type="GO" id="GO:0005525">
    <property type="term" value="F:GTP binding"/>
    <property type="evidence" value="ECO:0007669"/>
    <property type="project" value="EnsemblFungi"/>
</dbReference>
<dbReference type="SUPFAM" id="SSF50249">
    <property type="entry name" value="Nucleic acid-binding proteins"/>
    <property type="match status" value="1"/>
</dbReference>
<gene>
    <name evidence="5" type="ORF">NAPIS_ORF01876</name>
</gene>
<dbReference type="InterPro" id="IPR012340">
    <property type="entry name" value="NA-bd_OB-fold"/>
</dbReference>
<comment type="similarity">
    <text evidence="1">Belongs to the eIF-2-alpha family.</text>
</comment>
<dbReference type="FunFam" id="2.40.50.140:FF:000015">
    <property type="entry name" value="Eukaryotic translation initiation factor 2 subunit alpha"/>
    <property type="match status" value="1"/>
</dbReference>
<evidence type="ECO:0000256" key="2">
    <source>
        <dbReference type="ARBA" id="ARBA00022540"/>
    </source>
</evidence>
<dbReference type="Pfam" id="PF07541">
    <property type="entry name" value="EIF_2_alpha"/>
    <property type="match status" value="1"/>
</dbReference>
<dbReference type="InterPro" id="IPR024055">
    <property type="entry name" value="TIF2_asu_C"/>
</dbReference>
<dbReference type="OrthoDB" id="1685042at2759"/>
<dbReference type="InterPro" id="IPR024054">
    <property type="entry name" value="TIF2_asu_middle_sf"/>
</dbReference>
<dbReference type="SMART" id="SM00316">
    <property type="entry name" value="S1"/>
    <property type="match status" value="1"/>
</dbReference>
<dbReference type="GO" id="GO:0033290">
    <property type="term" value="C:eukaryotic 48S preinitiation complex"/>
    <property type="evidence" value="ECO:0007669"/>
    <property type="project" value="EnsemblFungi"/>
</dbReference>
<sequence>MSLYECRFQKKKYPDEGEMIIGKVSSIDNEGVRLNLIEYGDAYGLILLGELSKKRVKNVNQITKVGNLEVCIVLRVDKEKGYIDLSLAKVNEQEKTECRKIYLKNKLAYQIMMKAAKRLNTNVKTLYEDFGYEKGEQYGSLYHFFALVKENNTILEDSELGLIIKKLIKDEFQASSYKVRADIEVTCSVKNGICVIKDAFKQLSDNYPNLSIQLLKTPTYTITSISSDKDQAYNTVQQACKFTEQIINEKGGAVSIICKPKLFGEKSKYALLSIDDENENLSSD</sequence>
<dbReference type="AlphaFoldDB" id="T0MHV4"/>